<organism evidence="4 5">
    <name type="scientific">Brucella lupini</name>
    <dbReference type="NCBI Taxonomy" id="255457"/>
    <lineage>
        <taxon>Bacteria</taxon>
        <taxon>Pseudomonadati</taxon>
        <taxon>Pseudomonadota</taxon>
        <taxon>Alphaproteobacteria</taxon>
        <taxon>Hyphomicrobiales</taxon>
        <taxon>Brucellaceae</taxon>
        <taxon>Brucella/Ochrobactrum group</taxon>
        <taxon>Brucella</taxon>
    </lineage>
</organism>
<comment type="caution">
    <text evidence="4">The sequence shown here is derived from an EMBL/GenBank/DDBJ whole genome shotgun (WGS) entry which is preliminary data.</text>
</comment>
<dbReference type="Pfam" id="PF07506">
    <property type="entry name" value="RepB"/>
    <property type="match status" value="1"/>
</dbReference>
<dbReference type="Gene3D" id="1.10.10.2830">
    <property type="match status" value="1"/>
</dbReference>
<feature type="domain" description="ParB-like N-terminal" evidence="2">
    <location>
        <begin position="59"/>
        <end position="150"/>
    </location>
</feature>
<dbReference type="AlphaFoldDB" id="A0A256H1K7"/>
<dbReference type="GO" id="GO:0003677">
    <property type="term" value="F:DNA binding"/>
    <property type="evidence" value="ECO:0007669"/>
    <property type="project" value="InterPro"/>
</dbReference>
<dbReference type="GO" id="GO:0005694">
    <property type="term" value="C:chromosome"/>
    <property type="evidence" value="ECO:0007669"/>
    <property type="project" value="TreeGrafter"/>
</dbReference>
<dbReference type="PANTHER" id="PTHR33375">
    <property type="entry name" value="CHROMOSOME-PARTITIONING PROTEIN PARB-RELATED"/>
    <property type="match status" value="1"/>
</dbReference>
<keyword evidence="6" id="KW-1185">Reference proteome</keyword>
<dbReference type="InterPro" id="IPR017819">
    <property type="entry name" value="Plasmid_partition_RepB"/>
</dbReference>
<comment type="similarity">
    <text evidence="1">Belongs to the ParB family.</text>
</comment>
<dbReference type="PANTHER" id="PTHR33375:SF1">
    <property type="entry name" value="CHROMOSOME-PARTITIONING PROTEIN PARB-RELATED"/>
    <property type="match status" value="1"/>
</dbReference>
<dbReference type="InterPro" id="IPR004437">
    <property type="entry name" value="ParB/RepB/Spo0J"/>
</dbReference>
<evidence type="ECO:0000313" key="6">
    <source>
        <dbReference type="Proteomes" id="UP000435957"/>
    </source>
</evidence>
<evidence type="ECO:0000259" key="2">
    <source>
        <dbReference type="SMART" id="SM00470"/>
    </source>
</evidence>
<dbReference type="InterPro" id="IPR036086">
    <property type="entry name" value="ParB/Sulfiredoxin_sf"/>
</dbReference>
<reference evidence="3 6" key="2">
    <citation type="submission" date="2019-09" db="EMBL/GenBank/DDBJ databases">
        <title>Taxonomic organization of the family Brucellaceae based on a phylogenomic approach.</title>
        <authorList>
            <person name="Leclercq S."/>
            <person name="Cloeckaert A."/>
            <person name="Zygmunt M.S."/>
        </authorList>
    </citation>
    <scope>NUCLEOTIDE SEQUENCE [LARGE SCALE GENOMIC DNA]</scope>
    <source>
        <strain evidence="3 6">LUP23</strain>
    </source>
</reference>
<evidence type="ECO:0000313" key="4">
    <source>
        <dbReference type="EMBL" id="OYR33006.1"/>
    </source>
</evidence>
<dbReference type="Gene3D" id="3.90.1530.30">
    <property type="match status" value="1"/>
</dbReference>
<dbReference type="SUPFAM" id="SSF110849">
    <property type="entry name" value="ParB/Sulfiredoxin"/>
    <property type="match status" value="1"/>
</dbReference>
<dbReference type="InterPro" id="IPR011111">
    <property type="entry name" value="Plasmid_RepB"/>
</dbReference>
<dbReference type="Proteomes" id="UP000216363">
    <property type="component" value="Unassembled WGS sequence"/>
</dbReference>
<accession>A0A256H1K7</accession>
<dbReference type="SMART" id="SM00470">
    <property type="entry name" value="ParB"/>
    <property type="match status" value="1"/>
</dbReference>
<dbReference type="RefSeq" id="WP_094513195.1">
    <property type="nucleotide sequence ID" value="NZ_JBHEEP010000036.1"/>
</dbReference>
<proteinExistence type="inferred from homology"/>
<dbReference type="EMBL" id="WBWF01000030">
    <property type="protein sequence ID" value="KAB2699931.1"/>
    <property type="molecule type" value="Genomic_DNA"/>
</dbReference>
<dbReference type="CDD" id="cd16405">
    <property type="entry name" value="RepB_like_N"/>
    <property type="match status" value="1"/>
</dbReference>
<dbReference type="GO" id="GO:0007059">
    <property type="term" value="P:chromosome segregation"/>
    <property type="evidence" value="ECO:0007669"/>
    <property type="project" value="TreeGrafter"/>
</dbReference>
<evidence type="ECO:0000313" key="3">
    <source>
        <dbReference type="EMBL" id="KAB2699931.1"/>
    </source>
</evidence>
<dbReference type="SUPFAM" id="SSF109709">
    <property type="entry name" value="KorB DNA-binding domain-like"/>
    <property type="match status" value="1"/>
</dbReference>
<dbReference type="NCBIfam" id="TIGR03454">
    <property type="entry name" value="partition_RepB"/>
    <property type="match status" value="1"/>
</dbReference>
<protein>
    <submittedName>
        <fullName evidence="4">Plasmid partitioning protein RepB</fullName>
    </submittedName>
</protein>
<dbReference type="InterPro" id="IPR037972">
    <property type="entry name" value="RepB_N"/>
</dbReference>
<name>A0A256H1K7_9HYPH</name>
<sequence length="332" mass="36929">MARKDVLLGLASPAPERDKESVSSTYAMRGATKSMLSSIGELSAQAARAEKLLEGASVVDLDTDLVDTSFVSDRMHGNDEAYTELLVAIRERGQDSPILVRPHPNDENRYMVVFGHRRLRVARELGRTVKAVIRKLDDTLHVIAQGQENSARDNLSFIERAVFAQKLADLGYDREIVQAALSTDNPMLTRMLSVTKRVSQKVIDAIGSAKNIGRDRWISFGALYEKAQGGTLDELISTAEFTGIENSNDRFGLAYDHLKAANKTAHKKLKLSIPAKSWSSADKTVTFSINKKPKKVDFSIKSENADAFGDWLSERLEKFYVEFKQTEMKNGD</sequence>
<evidence type="ECO:0000256" key="1">
    <source>
        <dbReference type="ARBA" id="ARBA00006295"/>
    </source>
</evidence>
<dbReference type="NCBIfam" id="TIGR00180">
    <property type="entry name" value="parB_part"/>
    <property type="match status" value="1"/>
</dbReference>
<gene>
    <name evidence="3" type="primary">repB</name>
    <name evidence="4" type="ORF">CES86_5314</name>
    <name evidence="3" type="ORF">F9L03_25005</name>
</gene>
<dbReference type="InterPro" id="IPR050336">
    <property type="entry name" value="Chromosome_partition/occlusion"/>
</dbReference>
<reference evidence="4 5" key="1">
    <citation type="submission" date="2017-07" db="EMBL/GenBank/DDBJ databases">
        <title>Draft genome of Ochrobactrum lupini type strain LUP21.</title>
        <authorList>
            <person name="Krzyzanowska D.M."/>
            <person name="Jafra S."/>
        </authorList>
    </citation>
    <scope>NUCLEOTIDE SEQUENCE [LARGE SCALE GENOMIC DNA]</scope>
    <source>
        <strain evidence="4 5">LUP21</strain>
    </source>
</reference>
<dbReference type="EMBL" id="NNRN01000001">
    <property type="protein sequence ID" value="OYR33006.1"/>
    <property type="molecule type" value="Genomic_DNA"/>
</dbReference>
<dbReference type="Pfam" id="PF02195">
    <property type="entry name" value="ParB_N"/>
    <property type="match status" value="1"/>
</dbReference>
<dbReference type="InterPro" id="IPR003115">
    <property type="entry name" value="ParB_N"/>
</dbReference>
<evidence type="ECO:0000313" key="5">
    <source>
        <dbReference type="Proteomes" id="UP000216363"/>
    </source>
</evidence>
<dbReference type="Proteomes" id="UP000435957">
    <property type="component" value="Unassembled WGS sequence"/>
</dbReference>